<evidence type="ECO:0000256" key="1">
    <source>
        <dbReference type="SAM" id="Phobius"/>
    </source>
</evidence>
<dbReference type="Proteomes" id="UP000606115">
    <property type="component" value="Unassembled WGS sequence"/>
</dbReference>
<keyword evidence="1" id="KW-0812">Transmembrane</keyword>
<dbReference type="GeneID" id="303302677"/>
<name>A0ABQ2D6C4_9MICC</name>
<sequence>MGIEVTLLTALVTLTVLAGASIYLVAKYRRTHASQIRESLMRQARKYAVTSPDELTNHDLAVAIHDAKRDGKQRQMKAA</sequence>
<evidence type="ECO:0000313" key="2">
    <source>
        <dbReference type="EMBL" id="GGJ47488.1"/>
    </source>
</evidence>
<reference evidence="3" key="1">
    <citation type="journal article" date="2019" name="Int. J. Syst. Evol. Microbiol.">
        <title>The Global Catalogue of Microorganisms (GCM) 10K type strain sequencing project: providing services to taxonomists for standard genome sequencing and annotation.</title>
        <authorList>
            <consortium name="The Broad Institute Genomics Platform"/>
            <consortium name="The Broad Institute Genome Sequencing Center for Infectious Disease"/>
            <person name="Wu L."/>
            <person name="Ma J."/>
        </authorList>
    </citation>
    <scope>NUCLEOTIDE SEQUENCE [LARGE SCALE GENOMIC DNA]</scope>
    <source>
        <strain evidence="3">CGMCC 1.3685</strain>
    </source>
</reference>
<protein>
    <submittedName>
        <fullName evidence="2">Uncharacterized protein</fullName>
    </submittedName>
</protein>
<accession>A0ABQ2D6C4</accession>
<proteinExistence type="predicted"/>
<dbReference type="EMBL" id="BMKX01000001">
    <property type="protein sequence ID" value="GGJ47488.1"/>
    <property type="molecule type" value="Genomic_DNA"/>
</dbReference>
<feature type="transmembrane region" description="Helical" evidence="1">
    <location>
        <begin position="6"/>
        <end position="26"/>
    </location>
</feature>
<keyword evidence="1" id="KW-0472">Membrane</keyword>
<keyword evidence="1" id="KW-1133">Transmembrane helix</keyword>
<gene>
    <name evidence="2" type="ORF">GCM10007173_02600</name>
</gene>
<evidence type="ECO:0000313" key="3">
    <source>
        <dbReference type="Proteomes" id="UP000606115"/>
    </source>
</evidence>
<dbReference type="RefSeq" id="WP_188683104.1">
    <property type="nucleotide sequence ID" value="NZ_BMKX01000001.1"/>
</dbReference>
<comment type="caution">
    <text evidence="2">The sequence shown here is derived from an EMBL/GenBank/DDBJ whole genome shotgun (WGS) entry which is preliminary data.</text>
</comment>
<keyword evidence="3" id="KW-1185">Reference proteome</keyword>
<organism evidence="2 3">
    <name type="scientific">Glutamicibacter ardleyensis</name>
    <dbReference type="NCBI Taxonomy" id="225894"/>
    <lineage>
        <taxon>Bacteria</taxon>
        <taxon>Bacillati</taxon>
        <taxon>Actinomycetota</taxon>
        <taxon>Actinomycetes</taxon>
        <taxon>Micrococcales</taxon>
        <taxon>Micrococcaceae</taxon>
        <taxon>Glutamicibacter</taxon>
    </lineage>
</organism>